<dbReference type="RefSeq" id="WP_184215257.1">
    <property type="nucleotide sequence ID" value="NZ_JACHIP010000002.1"/>
</dbReference>
<evidence type="ECO:0000313" key="2">
    <source>
        <dbReference type="Proteomes" id="UP000540989"/>
    </source>
</evidence>
<keyword evidence="2" id="KW-1185">Reference proteome</keyword>
<organism evidence="1 2">
    <name type="scientific">Granulicella aggregans</name>
    <dbReference type="NCBI Taxonomy" id="474949"/>
    <lineage>
        <taxon>Bacteria</taxon>
        <taxon>Pseudomonadati</taxon>
        <taxon>Acidobacteriota</taxon>
        <taxon>Terriglobia</taxon>
        <taxon>Terriglobales</taxon>
        <taxon>Acidobacteriaceae</taxon>
        <taxon>Granulicella</taxon>
    </lineage>
</organism>
<name>A0A7W8E368_9BACT</name>
<accession>A0A7W8E368</accession>
<evidence type="ECO:0000313" key="1">
    <source>
        <dbReference type="EMBL" id="MBB5056914.1"/>
    </source>
</evidence>
<gene>
    <name evidence="1" type="ORF">HDF16_001599</name>
</gene>
<sequence>MSSFATKSFPLNSLDCKVITSILAKIGAFNPHQIPDRKLVAELSEALDLDPDDVHYSLKHLRMAAFAFNPTF</sequence>
<comment type="caution">
    <text evidence="1">The sequence shown here is derived from an EMBL/GenBank/DDBJ whole genome shotgun (WGS) entry which is preliminary data.</text>
</comment>
<dbReference type="Proteomes" id="UP000540989">
    <property type="component" value="Unassembled WGS sequence"/>
</dbReference>
<dbReference type="AlphaFoldDB" id="A0A7W8E368"/>
<protein>
    <submittedName>
        <fullName evidence="1">Uncharacterized protein</fullName>
    </submittedName>
</protein>
<reference evidence="1 2" key="1">
    <citation type="submission" date="2020-08" db="EMBL/GenBank/DDBJ databases">
        <title>Genomic Encyclopedia of Type Strains, Phase IV (KMG-V): Genome sequencing to study the core and pangenomes of soil and plant-associated prokaryotes.</title>
        <authorList>
            <person name="Whitman W."/>
        </authorList>
    </citation>
    <scope>NUCLEOTIDE SEQUENCE [LARGE SCALE GENOMIC DNA]</scope>
    <source>
        <strain evidence="1 2">M8UP14</strain>
    </source>
</reference>
<dbReference type="EMBL" id="JACHIP010000002">
    <property type="protein sequence ID" value="MBB5056914.1"/>
    <property type="molecule type" value="Genomic_DNA"/>
</dbReference>
<proteinExistence type="predicted"/>